<protein>
    <recommendedName>
        <fullName evidence="3">STAS/SEC14 domain-containing protein</fullName>
    </recommendedName>
</protein>
<evidence type="ECO:0008006" key="3">
    <source>
        <dbReference type="Google" id="ProtNLM"/>
    </source>
</evidence>
<accession>A0A951UE27</accession>
<dbReference type="EMBL" id="JAHHIF010000059">
    <property type="protein sequence ID" value="MBW4548326.1"/>
    <property type="molecule type" value="Genomic_DNA"/>
</dbReference>
<evidence type="ECO:0000313" key="1">
    <source>
        <dbReference type="EMBL" id="MBW4548326.1"/>
    </source>
</evidence>
<dbReference type="Proteomes" id="UP000753908">
    <property type="component" value="Unassembled WGS sequence"/>
</dbReference>
<reference evidence="1" key="1">
    <citation type="submission" date="2021-05" db="EMBL/GenBank/DDBJ databases">
        <authorList>
            <person name="Pietrasiak N."/>
            <person name="Ward R."/>
            <person name="Stajich J.E."/>
            <person name="Kurbessoian T."/>
        </authorList>
    </citation>
    <scope>NUCLEOTIDE SEQUENCE</scope>
    <source>
        <strain evidence="1">CPER-KK1</strain>
    </source>
</reference>
<evidence type="ECO:0000313" key="2">
    <source>
        <dbReference type="Proteomes" id="UP000753908"/>
    </source>
</evidence>
<gene>
    <name evidence="1" type="ORF">KME25_28380</name>
</gene>
<proteinExistence type="predicted"/>
<organism evidence="1 2">
    <name type="scientific">Symplocastrum torsivum CPER-KK1</name>
    <dbReference type="NCBI Taxonomy" id="450513"/>
    <lineage>
        <taxon>Bacteria</taxon>
        <taxon>Bacillati</taxon>
        <taxon>Cyanobacteriota</taxon>
        <taxon>Cyanophyceae</taxon>
        <taxon>Oscillatoriophycideae</taxon>
        <taxon>Oscillatoriales</taxon>
        <taxon>Microcoleaceae</taxon>
        <taxon>Symplocastrum</taxon>
    </lineage>
</organism>
<sequence>MPPAPDIRQKAIALIDQLPQDKLMAVVQLLEFLAEPPQQSTVSTQEAQLLEVIDNHLPEDEQARLDTLRDRCEWDELSEAEHQELIGYEDLLEQQRVKRLEALIELAKLRNIDLMRLNQQVQSKSQPSHAV</sequence>
<name>A0A951UE27_9CYAN</name>
<dbReference type="AlphaFoldDB" id="A0A951UE27"/>
<comment type="caution">
    <text evidence="1">The sequence shown here is derived from an EMBL/GenBank/DDBJ whole genome shotgun (WGS) entry which is preliminary data.</text>
</comment>
<reference evidence="1" key="2">
    <citation type="journal article" date="2022" name="Microbiol. Resour. Announc.">
        <title>Metagenome Sequencing to Explore Phylogenomics of Terrestrial Cyanobacteria.</title>
        <authorList>
            <person name="Ward R.D."/>
            <person name="Stajich J.E."/>
            <person name="Johansen J.R."/>
            <person name="Huntemann M."/>
            <person name="Clum A."/>
            <person name="Foster B."/>
            <person name="Foster B."/>
            <person name="Roux S."/>
            <person name="Palaniappan K."/>
            <person name="Varghese N."/>
            <person name="Mukherjee S."/>
            <person name="Reddy T.B.K."/>
            <person name="Daum C."/>
            <person name="Copeland A."/>
            <person name="Chen I.A."/>
            <person name="Ivanova N.N."/>
            <person name="Kyrpides N.C."/>
            <person name="Shapiro N."/>
            <person name="Eloe-Fadrosh E.A."/>
            <person name="Pietrasiak N."/>
        </authorList>
    </citation>
    <scope>NUCLEOTIDE SEQUENCE</scope>
    <source>
        <strain evidence="1">CPER-KK1</strain>
    </source>
</reference>